<proteinExistence type="inferred from homology"/>
<comment type="similarity">
    <text evidence="9">Belongs to the PpiD chaperone family.</text>
</comment>
<keyword evidence="8 12" id="KW-0413">Isomerase</keyword>
<dbReference type="InterPro" id="IPR046357">
    <property type="entry name" value="PPIase_dom_sf"/>
</dbReference>
<dbReference type="SUPFAM" id="SSF54534">
    <property type="entry name" value="FKBP-like"/>
    <property type="match status" value="1"/>
</dbReference>
<sequence>MFEFIRRHQRLMLLVLLVLILPSFVLIGVSGYTNFATGDKEIVQIGDSGITVQEFDQARRAQLEEAQRNSPDGFDIERYDTPAIRQQLLDNMIDQRVLINVATQERFSASDAVLRESIAATPAFQENGVFSPKLYEERLRGAGIEARTYEQSERAQLALARVLEPVVGTAHILPSVVGQLERALTEARQIRVKQFSQADYLEQVDVTDAELQEWYDKNKQSLEIPEQVTAEFLLLDEAAATASVGTPDEAQLQHYYEQNKSRFVLPARAHISHILVALTAGASDSEREQAHAKAKQIATAAQADNANFAELAKTQSEDAGSASQGGDLGWIVYGSWPAALQNAVFSLPTGAVSDVIEGPSGFHIFKVLETEPERGQSFEQAKTQIEQELRTQMAAESFAEIATVLTDLVYENEDSLQPAAQTLGLPLHVAAGITRQGLLDASQVQGDNAAASSPYWVTLNDSRVRQSLFAPISLKDRKNSGVLELSPDTIIALRVADVIPAYVPEFAQVKDSLVERLRHEKALALAVAEGEAELKRLQADNTLERVGFTPAEQVSRSDFGVFTEADLNTIMAVDTQTLPTYVGIQGADQYRLVEVLEDIPGTVSPQGEQFIAARMSPLLGNSEAQAVLQVLRQEQGVKILPAAAEEINPTSQD</sequence>
<evidence type="ECO:0000313" key="14">
    <source>
        <dbReference type="EMBL" id="MDN4121634.1"/>
    </source>
</evidence>
<dbReference type="Pfam" id="PF13616">
    <property type="entry name" value="Rotamase_3"/>
    <property type="match status" value="1"/>
</dbReference>
<dbReference type="RefSeq" id="WP_266124301.1">
    <property type="nucleotide sequence ID" value="NZ_JAJHNU010000002.1"/>
</dbReference>
<evidence type="ECO:0000256" key="6">
    <source>
        <dbReference type="ARBA" id="ARBA00023136"/>
    </source>
</evidence>
<evidence type="ECO:0000256" key="9">
    <source>
        <dbReference type="ARBA" id="ARBA00038408"/>
    </source>
</evidence>
<evidence type="ECO:0000256" key="4">
    <source>
        <dbReference type="ARBA" id="ARBA00022692"/>
    </source>
</evidence>
<keyword evidence="3" id="KW-0997">Cell inner membrane</keyword>
<keyword evidence="7" id="KW-0143">Chaperone</keyword>
<dbReference type="InterPro" id="IPR027304">
    <property type="entry name" value="Trigger_fact/SurA_dom_sf"/>
</dbReference>
<evidence type="ECO:0000259" key="13">
    <source>
        <dbReference type="PROSITE" id="PS50198"/>
    </source>
</evidence>
<dbReference type="InterPro" id="IPR052029">
    <property type="entry name" value="PpiD_chaperone"/>
</dbReference>
<dbReference type="Pfam" id="PF13624">
    <property type="entry name" value="SurA_N_3"/>
    <property type="match status" value="1"/>
</dbReference>
<gene>
    <name evidence="14" type="ORF">LMS43_10065</name>
</gene>
<dbReference type="InterPro" id="IPR023058">
    <property type="entry name" value="PPIase_PpiC_CS"/>
</dbReference>
<dbReference type="PANTHER" id="PTHR47529:SF1">
    <property type="entry name" value="PERIPLASMIC CHAPERONE PPID"/>
    <property type="match status" value="1"/>
</dbReference>
<evidence type="ECO:0000256" key="2">
    <source>
        <dbReference type="ARBA" id="ARBA00022475"/>
    </source>
</evidence>
<evidence type="ECO:0000256" key="11">
    <source>
        <dbReference type="ARBA" id="ARBA00042775"/>
    </source>
</evidence>
<evidence type="ECO:0000256" key="12">
    <source>
        <dbReference type="PROSITE-ProRule" id="PRU00278"/>
    </source>
</evidence>
<evidence type="ECO:0000256" key="7">
    <source>
        <dbReference type="ARBA" id="ARBA00023186"/>
    </source>
</evidence>
<comment type="caution">
    <text evidence="14">The sequence shown here is derived from an EMBL/GenBank/DDBJ whole genome shotgun (WGS) entry which is preliminary data.</text>
</comment>
<reference evidence="14" key="1">
    <citation type="submission" date="2021-11" db="EMBL/GenBank/DDBJ databases">
        <title>Draft genome sequence of Alcaligenes endophyticus type strain CCUG 75668T.</title>
        <authorList>
            <person name="Salva-Serra F."/>
            <person name="Duran R.E."/>
            <person name="Seeger M."/>
            <person name="Moore E.R.B."/>
            <person name="Jaen-Luchoro D."/>
        </authorList>
    </citation>
    <scope>NUCLEOTIDE SEQUENCE</scope>
    <source>
        <strain evidence="14">CCUG 75668</strain>
    </source>
</reference>
<evidence type="ECO:0000256" key="3">
    <source>
        <dbReference type="ARBA" id="ARBA00022519"/>
    </source>
</evidence>
<dbReference type="PANTHER" id="PTHR47529">
    <property type="entry name" value="PEPTIDYL-PROLYL CIS-TRANS ISOMERASE D"/>
    <property type="match status" value="1"/>
</dbReference>
<dbReference type="PROSITE" id="PS01096">
    <property type="entry name" value="PPIC_PPIASE_1"/>
    <property type="match status" value="1"/>
</dbReference>
<evidence type="ECO:0000256" key="5">
    <source>
        <dbReference type="ARBA" id="ARBA00022989"/>
    </source>
</evidence>
<evidence type="ECO:0000256" key="8">
    <source>
        <dbReference type="ARBA" id="ARBA00023235"/>
    </source>
</evidence>
<keyword evidence="15" id="KW-1185">Reference proteome</keyword>
<feature type="domain" description="PpiC" evidence="13">
    <location>
        <begin position="266"/>
        <end position="369"/>
    </location>
</feature>
<name>A0ABT8EK15_9BURK</name>
<protein>
    <recommendedName>
        <fullName evidence="10">Periplasmic chaperone PpiD</fullName>
    </recommendedName>
    <alternativeName>
        <fullName evidence="11">Periplasmic folding chaperone</fullName>
    </alternativeName>
</protein>
<keyword evidence="12" id="KW-0697">Rotamase</keyword>
<keyword evidence="5" id="KW-1133">Transmembrane helix</keyword>
<comment type="subcellular location">
    <subcellularLocation>
        <location evidence="1">Cell inner membrane</location>
        <topology evidence="1">Single-pass type II membrane protein</topology>
        <orientation evidence="1">Periplasmic side</orientation>
    </subcellularLocation>
</comment>
<dbReference type="Gene3D" id="3.10.50.40">
    <property type="match status" value="1"/>
</dbReference>
<keyword evidence="6" id="KW-0472">Membrane</keyword>
<keyword evidence="4" id="KW-0812">Transmembrane</keyword>
<organism evidence="14 15">
    <name type="scientific">Alcaligenes endophyticus</name>
    <dbReference type="NCBI Taxonomy" id="1929088"/>
    <lineage>
        <taxon>Bacteria</taxon>
        <taxon>Pseudomonadati</taxon>
        <taxon>Pseudomonadota</taxon>
        <taxon>Betaproteobacteria</taxon>
        <taxon>Burkholderiales</taxon>
        <taxon>Alcaligenaceae</taxon>
        <taxon>Alcaligenes</taxon>
    </lineage>
</organism>
<evidence type="ECO:0000256" key="1">
    <source>
        <dbReference type="ARBA" id="ARBA00004382"/>
    </source>
</evidence>
<accession>A0ABT8EK15</accession>
<keyword evidence="2" id="KW-1003">Cell membrane</keyword>
<dbReference type="PROSITE" id="PS50198">
    <property type="entry name" value="PPIC_PPIASE_2"/>
    <property type="match status" value="1"/>
</dbReference>
<dbReference type="EMBL" id="JAJHNU010000002">
    <property type="protein sequence ID" value="MDN4121634.1"/>
    <property type="molecule type" value="Genomic_DNA"/>
</dbReference>
<dbReference type="SUPFAM" id="SSF109998">
    <property type="entry name" value="Triger factor/SurA peptide-binding domain-like"/>
    <property type="match status" value="1"/>
</dbReference>
<dbReference type="InterPro" id="IPR000297">
    <property type="entry name" value="PPIase_PpiC"/>
</dbReference>
<dbReference type="Gene3D" id="1.10.4030.10">
    <property type="entry name" value="Porin chaperone SurA, peptide-binding domain"/>
    <property type="match status" value="1"/>
</dbReference>
<evidence type="ECO:0000256" key="10">
    <source>
        <dbReference type="ARBA" id="ARBA00040743"/>
    </source>
</evidence>
<dbReference type="Proteomes" id="UP001168613">
    <property type="component" value="Unassembled WGS sequence"/>
</dbReference>
<evidence type="ECO:0000313" key="15">
    <source>
        <dbReference type="Proteomes" id="UP001168613"/>
    </source>
</evidence>